<protein>
    <submittedName>
        <fullName evidence="2">Uncharacterized protein</fullName>
    </submittedName>
</protein>
<evidence type="ECO:0000313" key="2">
    <source>
        <dbReference type="EMBL" id="KFJ40170.1"/>
    </source>
</evidence>
<organism evidence="2 3">
    <name type="scientific">Francisella tularensis</name>
    <dbReference type="NCBI Taxonomy" id="263"/>
    <lineage>
        <taxon>Bacteria</taxon>
        <taxon>Pseudomonadati</taxon>
        <taxon>Pseudomonadota</taxon>
        <taxon>Gammaproteobacteria</taxon>
        <taxon>Thiotrichales</taxon>
        <taxon>Francisellaceae</taxon>
        <taxon>Francisella</taxon>
    </lineage>
</organism>
<comment type="caution">
    <text evidence="2">The sequence shown here is derived from an EMBL/GenBank/DDBJ whole genome shotgun (WGS) entry which is preliminary data.</text>
</comment>
<proteinExistence type="predicted"/>
<feature type="transmembrane region" description="Helical" evidence="1">
    <location>
        <begin position="36"/>
        <end position="61"/>
    </location>
</feature>
<name>A0AAW3D356_FRATU</name>
<dbReference type="AlphaFoldDB" id="A0AAW3D356"/>
<keyword evidence="1" id="KW-0472">Membrane</keyword>
<reference evidence="2 3" key="1">
    <citation type="submission" date="2014-06" db="EMBL/GenBank/DDBJ databases">
        <authorList>
            <person name="Bishop-Lilly K.A."/>
            <person name="Broomall S.M."/>
            <person name="Chain P.S."/>
            <person name="Chertkov O."/>
            <person name="Coyne S.R."/>
            <person name="Daligault H.E."/>
            <person name="Davenport K.W."/>
            <person name="Erkkila T."/>
            <person name="Frey K.G."/>
            <person name="Gibbons H.S."/>
            <person name="Gu W."/>
            <person name="Jaissle J."/>
            <person name="Johnson S.L."/>
            <person name="Koroleva G.I."/>
            <person name="Ladner J.T."/>
            <person name="Lo C.-C."/>
            <person name="Minogue T.D."/>
            <person name="Munk C."/>
            <person name="Palacios G.F."/>
            <person name="Redden C.L."/>
            <person name="Rosenzweig C.N."/>
            <person name="Scholz M.B."/>
            <person name="Teshima H."/>
            <person name="Xu Y."/>
        </authorList>
    </citation>
    <scope>NUCLEOTIDE SEQUENCE [LARGE SCALE GENOMIC DNA]</scope>
    <source>
        <strain evidence="2 3">FTZ</strain>
    </source>
</reference>
<keyword evidence="1" id="KW-1133">Transmembrane helix</keyword>
<keyword evidence="1" id="KW-0812">Transmembrane</keyword>
<accession>A0AAW3D356</accession>
<sequence length="65" mass="7231">MDSNAGESKVSKLFYSTGIHEHKNLTKIQQLGDIDVYLVLELMMVSYLLLLATIAMSSSLFPHMG</sequence>
<evidence type="ECO:0000313" key="3">
    <source>
        <dbReference type="Proteomes" id="UP000028987"/>
    </source>
</evidence>
<dbReference type="EMBL" id="JOVO01000016">
    <property type="protein sequence ID" value="KFJ40170.1"/>
    <property type="molecule type" value="Genomic_DNA"/>
</dbReference>
<gene>
    <name evidence="2" type="ORF">DR87_240</name>
</gene>
<dbReference type="Proteomes" id="UP000028987">
    <property type="component" value="Unassembled WGS sequence"/>
</dbReference>
<evidence type="ECO:0000256" key="1">
    <source>
        <dbReference type="SAM" id="Phobius"/>
    </source>
</evidence>